<proteinExistence type="predicted"/>
<name>A0A3Q9R4Y2_9CAUD</name>
<gene>
    <name evidence="1" type="primary">205</name>
    <name evidence="1" type="ORF">SEA_GILSON_205</name>
</gene>
<accession>A0A3Q9R4Y2</accession>
<evidence type="ECO:0000313" key="1">
    <source>
        <dbReference type="EMBL" id="AZU97250.1"/>
    </source>
</evidence>
<dbReference type="KEGG" id="vg:55612895"/>
<reference evidence="1 2" key="1">
    <citation type="submission" date="2018-10" db="EMBL/GenBank/DDBJ databases">
        <authorList>
            <person name="Soria N.A."/>
            <person name="Batley M.G."/>
            <person name="Hanafy A."/>
            <person name="Singh N."/>
            <person name="Shaffer C.D."/>
            <person name="Weston-Hafer K.A."/>
            <person name="Russell D.A."/>
            <person name="Pope W.H."/>
            <person name="Jacobs-Sera D."/>
            <person name="Hendrix R.W."/>
            <person name="Hatfull G.F."/>
        </authorList>
    </citation>
    <scope>NUCLEOTIDE SEQUENCE [LARGE SCALE GENOMIC DNA]</scope>
</reference>
<dbReference type="GeneID" id="55612895"/>
<keyword evidence="2" id="KW-1185">Reference proteome</keyword>
<dbReference type="RefSeq" id="YP_009842635.1">
    <property type="nucleotide sequence ID" value="NC_048742.1"/>
</dbReference>
<evidence type="ECO:0000313" key="2">
    <source>
        <dbReference type="Proteomes" id="UP000284334"/>
    </source>
</evidence>
<protein>
    <submittedName>
        <fullName evidence="1">Uncharacterized protein</fullName>
    </submittedName>
</protein>
<organism evidence="1 2">
    <name type="scientific">Streptomyces phage Gilson</name>
    <dbReference type="NCBI Taxonomy" id="2488789"/>
    <lineage>
        <taxon>Viruses</taxon>
        <taxon>Duplodnaviria</taxon>
        <taxon>Heunggongvirae</taxon>
        <taxon>Uroviricota</taxon>
        <taxon>Caudoviricetes</taxon>
        <taxon>Stanwilliamsviridae</taxon>
        <taxon>Loccivirinae</taxon>
        <taxon>Gilsonvirus</taxon>
        <taxon>Gilsonvirus gilson</taxon>
    </lineage>
</organism>
<dbReference type="EMBL" id="MK061412">
    <property type="protein sequence ID" value="AZU97250.1"/>
    <property type="molecule type" value="Genomic_DNA"/>
</dbReference>
<dbReference type="Proteomes" id="UP000284334">
    <property type="component" value="Segment"/>
</dbReference>
<sequence length="55" mass="6491">MGEKEPKFKVGQRVRFNGDTGTIKKVWTTDPNMPKYTVDFIFHTHVLRENQIRKA</sequence>